<dbReference type="PANTHER" id="PTHR37478:SF2">
    <property type="entry name" value="UPF0251 PROTEIN TK0562"/>
    <property type="match status" value="1"/>
</dbReference>
<evidence type="ECO:0000313" key="3">
    <source>
        <dbReference type="EMBL" id="KEJ91562.1"/>
    </source>
</evidence>
<dbReference type="PATRIC" id="fig|2754.20.peg.1964"/>
<dbReference type="CDD" id="cd00851">
    <property type="entry name" value="MTH1175"/>
    <property type="match status" value="1"/>
</dbReference>
<evidence type="ECO:0000259" key="2">
    <source>
        <dbReference type="Pfam" id="PF02579"/>
    </source>
</evidence>
<dbReference type="SUPFAM" id="SSF53146">
    <property type="entry name" value="Nitrogenase accessory factor-like"/>
    <property type="match status" value="1"/>
</dbReference>
<dbReference type="InterPro" id="IPR036105">
    <property type="entry name" value="DiNase_FeMo-co_biosyn_sf"/>
</dbReference>
<dbReference type="AlphaFoldDB" id="A0A073J1J9"/>
<evidence type="ECO:0000256" key="1">
    <source>
        <dbReference type="ARBA" id="ARBA00009350"/>
    </source>
</evidence>
<sequence>MPANTKCRRVCMRPPFERFAPEGAAESVRISLEELEALRLCDLEGLDQELAARRMEVSRGTLQRIIYSAHAKVAEALCRGKCIEIGGGNFEFAAGWCGGRPRCALCPFWSESERVLAERMKNIVKDGRIAVTEENGEVFQHFGHTRYFALYEIKDGAVAKKSTLDAEGSGHSALGGFLRDNGVDLLICGGIGSGARNFLADQHIELIAGISGPTDEAVKKFLAGDLHDDPAGSCDHHSHDAPAGECRGCGQERHRHGCN</sequence>
<dbReference type="RefSeq" id="WP_037977668.1">
    <property type="nucleotide sequence ID" value="NZ_JMKI01000045.1"/>
</dbReference>
<feature type="domain" description="Dinitrogenase iron-molybdenum cofactor biosynthesis" evidence="2">
    <location>
        <begin position="135"/>
        <end position="222"/>
    </location>
</feature>
<dbReference type="Proteomes" id="UP000027665">
    <property type="component" value="Unassembled WGS sequence"/>
</dbReference>
<dbReference type="PANTHER" id="PTHR37478">
    <property type="match status" value="1"/>
</dbReference>
<keyword evidence="4" id="KW-1185">Reference proteome</keyword>
<dbReference type="InterPro" id="IPR033913">
    <property type="entry name" value="MTH1175_dom"/>
</dbReference>
<dbReference type="Pfam" id="PF02001">
    <property type="entry name" value="DUF134"/>
    <property type="match status" value="1"/>
</dbReference>
<protein>
    <recommendedName>
        <fullName evidence="2">Dinitrogenase iron-molybdenum cofactor biosynthesis domain-containing protein</fullName>
    </recommendedName>
</protein>
<comment type="caution">
    <text evidence="3">The sequence shown here is derived from an EMBL/GenBank/DDBJ whole genome shotgun (WGS) entry which is preliminary data.</text>
</comment>
<reference evidence="3 4" key="1">
    <citation type="submission" date="2014-04" db="EMBL/GenBank/DDBJ databases">
        <title>Draft Genome Sequence of Synergistes jonesii.</title>
        <authorList>
            <person name="Coil D.A."/>
            <person name="Eisen J.A."/>
            <person name="Holland-Moritz H.E."/>
        </authorList>
    </citation>
    <scope>NUCLEOTIDE SEQUENCE [LARGE SCALE GENOMIC DNA]</scope>
    <source>
        <strain evidence="3 4">78-1</strain>
    </source>
</reference>
<dbReference type="eggNOG" id="COG1342">
    <property type="taxonomic scope" value="Bacteria"/>
</dbReference>
<dbReference type="Pfam" id="PF02579">
    <property type="entry name" value="Nitro_FeMo-Co"/>
    <property type="match status" value="1"/>
</dbReference>
<dbReference type="Gene3D" id="3.30.420.130">
    <property type="entry name" value="Dinitrogenase iron-molybdenum cofactor biosynthesis domain"/>
    <property type="match status" value="1"/>
</dbReference>
<dbReference type="InterPro" id="IPR002852">
    <property type="entry name" value="UPF0251"/>
</dbReference>
<dbReference type="InterPro" id="IPR003731">
    <property type="entry name" value="Di-Nase_FeMo-co_biosynth"/>
</dbReference>
<dbReference type="OrthoDB" id="280278at2"/>
<comment type="similarity">
    <text evidence="1">Belongs to the UPF0251 family.</text>
</comment>
<dbReference type="eggNOG" id="COG1433">
    <property type="taxonomic scope" value="Bacteria"/>
</dbReference>
<dbReference type="STRING" id="2754.EH55_09140"/>
<evidence type="ECO:0000313" key="4">
    <source>
        <dbReference type="Proteomes" id="UP000027665"/>
    </source>
</evidence>
<gene>
    <name evidence="3" type="ORF">EH55_09140</name>
</gene>
<proteinExistence type="inferred from homology"/>
<dbReference type="GeneID" id="90984277"/>
<organism evidence="3 4">
    <name type="scientific">Synergistes jonesii</name>
    <dbReference type="NCBI Taxonomy" id="2754"/>
    <lineage>
        <taxon>Bacteria</taxon>
        <taxon>Thermotogati</taxon>
        <taxon>Synergistota</taxon>
        <taxon>Synergistia</taxon>
        <taxon>Synergistales</taxon>
        <taxon>Synergistaceae</taxon>
        <taxon>Synergistes</taxon>
    </lineage>
</organism>
<accession>A0A073J1J9</accession>
<name>A0A073J1J9_9BACT</name>
<dbReference type="EMBL" id="JMKI01000045">
    <property type="protein sequence ID" value="KEJ91562.1"/>
    <property type="molecule type" value="Genomic_DNA"/>
</dbReference>